<dbReference type="InterPro" id="IPR036390">
    <property type="entry name" value="WH_DNA-bd_sf"/>
</dbReference>
<dbReference type="AlphaFoldDB" id="A0AAD3DE92"/>
<accession>A0AAD3DE92</accession>
<evidence type="ECO:0000256" key="2">
    <source>
        <dbReference type="ARBA" id="ARBA00023125"/>
    </source>
</evidence>
<dbReference type="EMBL" id="BLLK01000075">
    <property type="protein sequence ID" value="GFH61785.1"/>
    <property type="molecule type" value="Genomic_DNA"/>
</dbReference>
<dbReference type="InterPro" id="IPR000232">
    <property type="entry name" value="HSF_DNA-bd"/>
</dbReference>
<evidence type="ECO:0000256" key="4">
    <source>
        <dbReference type="RuleBase" id="RU004020"/>
    </source>
</evidence>
<dbReference type="SUPFAM" id="SSF46785">
    <property type="entry name" value="Winged helix' DNA-binding domain"/>
    <property type="match status" value="1"/>
</dbReference>
<dbReference type="Proteomes" id="UP001054902">
    <property type="component" value="Unassembled WGS sequence"/>
</dbReference>
<dbReference type="InterPro" id="IPR036388">
    <property type="entry name" value="WH-like_DNA-bd_sf"/>
</dbReference>
<protein>
    <recommendedName>
        <fullName evidence="6">HSF-type DNA-binding domain-containing protein</fullName>
    </recommendedName>
</protein>
<dbReference type="GO" id="GO:0005634">
    <property type="term" value="C:nucleus"/>
    <property type="evidence" value="ECO:0007669"/>
    <property type="project" value="UniProtKB-SubCell"/>
</dbReference>
<feature type="compositionally biased region" description="Polar residues" evidence="5">
    <location>
        <begin position="183"/>
        <end position="205"/>
    </location>
</feature>
<dbReference type="GO" id="GO:0043565">
    <property type="term" value="F:sequence-specific DNA binding"/>
    <property type="evidence" value="ECO:0007669"/>
    <property type="project" value="InterPro"/>
</dbReference>
<gene>
    <name evidence="7" type="ORF">CTEN210_18261</name>
</gene>
<feature type="region of interest" description="Disordered" evidence="5">
    <location>
        <begin position="140"/>
        <end position="222"/>
    </location>
</feature>
<dbReference type="PANTHER" id="PTHR10015">
    <property type="entry name" value="HEAT SHOCK TRANSCRIPTION FACTOR"/>
    <property type="match status" value="1"/>
</dbReference>
<keyword evidence="3" id="KW-0539">Nucleus</keyword>
<dbReference type="PANTHER" id="PTHR10015:SF206">
    <property type="entry name" value="HSF-TYPE DNA-BINDING DOMAIN-CONTAINING PROTEIN"/>
    <property type="match status" value="1"/>
</dbReference>
<evidence type="ECO:0000259" key="6">
    <source>
        <dbReference type="SMART" id="SM00415"/>
    </source>
</evidence>
<feature type="compositionally biased region" description="Low complexity" evidence="5">
    <location>
        <begin position="206"/>
        <end position="215"/>
    </location>
</feature>
<feature type="domain" description="HSF-type DNA-binding" evidence="6">
    <location>
        <begin position="45"/>
        <end position="136"/>
    </location>
</feature>
<comment type="similarity">
    <text evidence="4">Belongs to the HSF family.</text>
</comment>
<dbReference type="GO" id="GO:0003700">
    <property type="term" value="F:DNA-binding transcription factor activity"/>
    <property type="evidence" value="ECO:0007669"/>
    <property type="project" value="InterPro"/>
</dbReference>
<comment type="subcellular location">
    <subcellularLocation>
        <location evidence="1">Nucleus</location>
    </subcellularLocation>
</comment>
<keyword evidence="8" id="KW-1185">Reference proteome</keyword>
<comment type="caution">
    <text evidence="7">The sequence shown here is derived from an EMBL/GenBank/DDBJ whole genome shotgun (WGS) entry which is preliminary data.</text>
</comment>
<dbReference type="Gene3D" id="1.10.10.10">
    <property type="entry name" value="Winged helix-like DNA-binding domain superfamily/Winged helix DNA-binding domain"/>
    <property type="match status" value="1"/>
</dbReference>
<name>A0AAD3DE92_9STRA</name>
<dbReference type="Pfam" id="PF00447">
    <property type="entry name" value="HSF_DNA-bind"/>
    <property type="match status" value="1"/>
</dbReference>
<evidence type="ECO:0000256" key="1">
    <source>
        <dbReference type="ARBA" id="ARBA00004123"/>
    </source>
</evidence>
<feature type="compositionally biased region" description="Basic residues" evidence="5">
    <location>
        <begin position="140"/>
        <end position="152"/>
    </location>
</feature>
<organism evidence="7 8">
    <name type="scientific">Chaetoceros tenuissimus</name>
    <dbReference type="NCBI Taxonomy" id="426638"/>
    <lineage>
        <taxon>Eukaryota</taxon>
        <taxon>Sar</taxon>
        <taxon>Stramenopiles</taxon>
        <taxon>Ochrophyta</taxon>
        <taxon>Bacillariophyta</taxon>
        <taxon>Coscinodiscophyceae</taxon>
        <taxon>Chaetocerotophycidae</taxon>
        <taxon>Chaetocerotales</taxon>
        <taxon>Chaetocerotaceae</taxon>
        <taxon>Chaetoceros</taxon>
    </lineage>
</organism>
<sequence>MPTLTYIAHGIAPTGHNIPIITKASDPAPIKQKKAGPSRQAIERTFPQQLMQILSDPNIYDVMRWLQHGRSFMILHPDILVARGCTSVVCKTPTSFIRKLNRWGFHQVKHGFDAGAFYHPLFIRDQPHLCLQMVSKKCPQSKKKPYRRKRRRYAFESTPVRSSKSRHGPRTVAQHSKTKNHTNRIVTPSSTKNNTDQRNNQTEVMPNSSSPTPTNASITKNPNVGGYLYTPAYYWPPSYYTTATNASFVHPYYSTVGPPFPMHGSYRIMTPHR</sequence>
<evidence type="ECO:0000256" key="5">
    <source>
        <dbReference type="SAM" id="MobiDB-lite"/>
    </source>
</evidence>
<evidence type="ECO:0000313" key="7">
    <source>
        <dbReference type="EMBL" id="GFH61785.1"/>
    </source>
</evidence>
<proteinExistence type="inferred from homology"/>
<dbReference type="SMART" id="SM00415">
    <property type="entry name" value="HSF"/>
    <property type="match status" value="1"/>
</dbReference>
<keyword evidence="2" id="KW-0238">DNA-binding</keyword>
<evidence type="ECO:0000256" key="3">
    <source>
        <dbReference type="ARBA" id="ARBA00023242"/>
    </source>
</evidence>
<evidence type="ECO:0000313" key="8">
    <source>
        <dbReference type="Proteomes" id="UP001054902"/>
    </source>
</evidence>
<reference evidence="7 8" key="1">
    <citation type="journal article" date="2021" name="Sci. Rep.">
        <title>The genome of the diatom Chaetoceros tenuissimus carries an ancient integrated fragment of an extant virus.</title>
        <authorList>
            <person name="Hongo Y."/>
            <person name="Kimura K."/>
            <person name="Takaki Y."/>
            <person name="Yoshida Y."/>
            <person name="Baba S."/>
            <person name="Kobayashi G."/>
            <person name="Nagasaki K."/>
            <person name="Hano T."/>
            <person name="Tomaru Y."/>
        </authorList>
    </citation>
    <scope>NUCLEOTIDE SEQUENCE [LARGE SCALE GENOMIC DNA]</scope>
    <source>
        <strain evidence="7 8">NIES-3715</strain>
    </source>
</reference>